<dbReference type="SMART" id="SM00267">
    <property type="entry name" value="GGDEF"/>
    <property type="match status" value="1"/>
</dbReference>
<evidence type="ECO:0000256" key="5">
    <source>
        <dbReference type="ARBA" id="ARBA00022636"/>
    </source>
</evidence>
<dbReference type="InterPro" id="IPR001610">
    <property type="entry name" value="PAC"/>
</dbReference>
<dbReference type="NCBIfam" id="TIGR00229">
    <property type="entry name" value="sensory_box"/>
    <property type="match status" value="2"/>
</dbReference>
<sequence>MKYEQNKLLIRDDSAVKEKAAYLYSMLAIVLAYFLVARVSLLLAVDGYASPVWPPTGISLAILFLVGKKFWPGITLGAFATNMQVDGSVQLAAQIAIGNTLEAVIGVWLIDRIIRRRYFLNHSRAVFIFLFIVLLACSISALIGALTILHWPMESISFKDFFRLYSTWWIGDVVGAIVLMPLALAFINRTKISRQPYTEITLFSLLSLIILVGIFSDLTGYELHSMAYAFIPVPLMIAAGYRYGLRGLMLFIVSLSMTAIFGTYQGCGPFAGQEMSASLVMLQAYIGLVTGCGLLINSIIAEKEFARSALERLGGQLERRVQLATDQIRQSNLLLAEEKRHQQGLIEQLSNSEKRYRALFDNAPEAVVLFDMEQAALIDVNENAEALFGYSRTELLSIGFADLSPEKQPDGKLSLDAAFSYLQLAEQGVEQVFQWTHLNSKGQFLPCEVRLVRFPDPDKVIIRGSLTDISARLQAFSKKLLIAKLFDNTSEAVVITSVAGDVLEVNNACCEMTGYCQSDLTGQYPAWLFYGCSPSQTELIWQRVVTMGHWQGELTGQHHSGSLFIHKASISSVIDDQSKVTNYLIQFSDITETKVKEERLAYLANYDHLTGIYNRACFITQMERMLIEAKREHHILSLYFIDMDGFKRVNDSLGHDVGDQLLTQVAGRIKGLLRDSDLVARLGGDEFTLLAKHNAIGAPQKLLASKLINSLSAPFIVTGNELYLTVSIGITNAPQDGTDSKTLFKNADLAMYQVKEDGRNNYQFFTRQMNHLAQQKMEIETQLRKALERNEFELHYQPQYALDDHRLVGYEALIRWQHPEKGLLMPGAFIEVAEQSGLITRIGHWVLAESCRQSKQWQDGGYPAVPVAVNISAIQFRFPEELLLQVGEVLTNTGIDPAMLELELTESMLVENVAVTIQTLKSLKDMGIKLAIDDFGTGYSSLAYLKRFAADKLKIDRSFVNDIGFDAEDCAIVSATIALGRSLGLQVIAEGVETDVQLNFLKAQGCDEAQGYYFSKPLAVDAMIDLLEQQAEQVADAN</sequence>
<evidence type="ECO:0000256" key="1">
    <source>
        <dbReference type="ARBA" id="ARBA00001946"/>
    </source>
</evidence>
<dbReference type="InterPro" id="IPR052155">
    <property type="entry name" value="Biofilm_reg_signaling"/>
</dbReference>
<dbReference type="Pfam" id="PF00563">
    <property type="entry name" value="EAL"/>
    <property type="match status" value="1"/>
</dbReference>
<feature type="transmembrane region" description="Helical" evidence="10">
    <location>
        <begin position="200"/>
        <end position="219"/>
    </location>
</feature>
<dbReference type="FunFam" id="3.30.70.270:FF:000001">
    <property type="entry name" value="Diguanylate cyclase domain protein"/>
    <property type="match status" value="1"/>
</dbReference>
<feature type="domain" description="PAC" evidence="12">
    <location>
        <begin position="550"/>
        <end position="602"/>
    </location>
</feature>
<dbReference type="NCBIfam" id="TIGR00254">
    <property type="entry name" value="GGDEF"/>
    <property type="match status" value="1"/>
</dbReference>
<feature type="transmembrane region" description="Helical" evidence="10">
    <location>
        <begin position="248"/>
        <end position="266"/>
    </location>
</feature>
<dbReference type="Pfam" id="PF13188">
    <property type="entry name" value="PAS_8"/>
    <property type="match status" value="1"/>
</dbReference>
<dbReference type="GO" id="GO:0005886">
    <property type="term" value="C:plasma membrane"/>
    <property type="evidence" value="ECO:0007669"/>
    <property type="project" value="UniProtKB-SubCell"/>
</dbReference>
<feature type="domain" description="EAL" evidence="13">
    <location>
        <begin position="776"/>
        <end position="1031"/>
    </location>
</feature>
<dbReference type="InterPro" id="IPR029787">
    <property type="entry name" value="Nucleotide_cyclase"/>
</dbReference>
<dbReference type="Pfam" id="PF13426">
    <property type="entry name" value="PAS_9"/>
    <property type="match status" value="1"/>
</dbReference>
<feature type="transmembrane region" description="Helical" evidence="10">
    <location>
        <begin position="21"/>
        <end position="45"/>
    </location>
</feature>
<dbReference type="InterPro" id="IPR000700">
    <property type="entry name" value="PAS-assoc_C"/>
</dbReference>
<gene>
    <name evidence="15" type="ORF">EHS89_16055</name>
</gene>
<evidence type="ECO:0000256" key="3">
    <source>
        <dbReference type="ARBA" id="ARBA00012282"/>
    </source>
</evidence>
<dbReference type="SMART" id="SM00086">
    <property type="entry name" value="PAC"/>
    <property type="match status" value="2"/>
</dbReference>
<evidence type="ECO:0000313" key="16">
    <source>
        <dbReference type="Proteomes" id="UP000267535"/>
    </source>
</evidence>
<evidence type="ECO:0000259" key="12">
    <source>
        <dbReference type="PROSITE" id="PS50113"/>
    </source>
</evidence>
<evidence type="ECO:0000256" key="4">
    <source>
        <dbReference type="ARBA" id="ARBA00022475"/>
    </source>
</evidence>
<dbReference type="InterPro" id="IPR035919">
    <property type="entry name" value="EAL_sf"/>
</dbReference>
<evidence type="ECO:0000256" key="10">
    <source>
        <dbReference type="SAM" id="Phobius"/>
    </source>
</evidence>
<evidence type="ECO:0000256" key="9">
    <source>
        <dbReference type="ARBA" id="ARBA00051114"/>
    </source>
</evidence>
<evidence type="ECO:0000259" key="14">
    <source>
        <dbReference type="PROSITE" id="PS50887"/>
    </source>
</evidence>
<dbReference type="Gene3D" id="3.20.20.450">
    <property type="entry name" value="EAL domain"/>
    <property type="match status" value="1"/>
</dbReference>
<feature type="transmembrane region" description="Helical" evidence="10">
    <location>
        <begin position="126"/>
        <end position="148"/>
    </location>
</feature>
<proteinExistence type="predicted"/>
<dbReference type="SMART" id="SM00091">
    <property type="entry name" value="PAS"/>
    <property type="match status" value="2"/>
</dbReference>
<feature type="transmembrane region" description="Helical" evidence="10">
    <location>
        <begin position="168"/>
        <end position="188"/>
    </location>
</feature>
<dbReference type="InterPro" id="IPR007895">
    <property type="entry name" value="MASE1"/>
</dbReference>
<keyword evidence="6 10" id="KW-0812">Transmembrane</keyword>
<dbReference type="InterPro" id="IPR001633">
    <property type="entry name" value="EAL_dom"/>
</dbReference>
<evidence type="ECO:0000256" key="6">
    <source>
        <dbReference type="ARBA" id="ARBA00022692"/>
    </source>
</evidence>
<dbReference type="Pfam" id="PF00990">
    <property type="entry name" value="GGDEF"/>
    <property type="match status" value="1"/>
</dbReference>
<evidence type="ECO:0000313" key="15">
    <source>
        <dbReference type="EMBL" id="RRC98084.1"/>
    </source>
</evidence>
<evidence type="ECO:0000259" key="13">
    <source>
        <dbReference type="PROSITE" id="PS50883"/>
    </source>
</evidence>
<dbReference type="Gene3D" id="3.30.450.20">
    <property type="entry name" value="PAS domain"/>
    <property type="match status" value="2"/>
</dbReference>
<dbReference type="PROSITE" id="PS50113">
    <property type="entry name" value="PAC"/>
    <property type="match status" value="1"/>
</dbReference>
<dbReference type="PANTHER" id="PTHR44757">
    <property type="entry name" value="DIGUANYLATE CYCLASE DGCP"/>
    <property type="match status" value="1"/>
</dbReference>
<evidence type="ECO:0000256" key="2">
    <source>
        <dbReference type="ARBA" id="ARBA00004651"/>
    </source>
</evidence>
<dbReference type="PROSITE" id="PS50112">
    <property type="entry name" value="PAS"/>
    <property type="match status" value="2"/>
</dbReference>
<dbReference type="SUPFAM" id="SSF55073">
    <property type="entry name" value="Nucleotide cyclase"/>
    <property type="match status" value="1"/>
</dbReference>
<keyword evidence="4" id="KW-1003">Cell membrane</keyword>
<dbReference type="AlphaFoldDB" id="A0A3P1SME2"/>
<dbReference type="InterPro" id="IPR035965">
    <property type="entry name" value="PAS-like_dom_sf"/>
</dbReference>
<dbReference type="Gene3D" id="3.30.70.270">
    <property type="match status" value="1"/>
</dbReference>
<comment type="catalytic activity">
    <reaction evidence="9">
        <text>3',3'-c-di-GMP + H2O = 5'-phosphoguanylyl(3'-&gt;5')guanosine + H(+)</text>
        <dbReference type="Rhea" id="RHEA:24902"/>
        <dbReference type="ChEBI" id="CHEBI:15377"/>
        <dbReference type="ChEBI" id="CHEBI:15378"/>
        <dbReference type="ChEBI" id="CHEBI:58754"/>
        <dbReference type="ChEBI" id="CHEBI:58805"/>
        <dbReference type="EC" id="3.1.4.52"/>
    </reaction>
    <physiologicalReaction direction="left-to-right" evidence="9">
        <dbReference type="Rhea" id="RHEA:24903"/>
    </physiologicalReaction>
</comment>
<dbReference type="CDD" id="cd01949">
    <property type="entry name" value="GGDEF"/>
    <property type="match status" value="1"/>
</dbReference>
<dbReference type="GO" id="GO:0071732">
    <property type="term" value="P:cellular response to nitric oxide"/>
    <property type="evidence" value="ECO:0007669"/>
    <property type="project" value="UniProtKB-ARBA"/>
</dbReference>
<dbReference type="SUPFAM" id="SSF141868">
    <property type="entry name" value="EAL domain-like"/>
    <property type="match status" value="1"/>
</dbReference>
<keyword evidence="16" id="KW-1185">Reference proteome</keyword>
<protein>
    <recommendedName>
        <fullName evidence="3">cyclic-guanylate-specific phosphodiesterase</fullName>
        <ecNumber evidence="3">3.1.4.52</ecNumber>
    </recommendedName>
</protein>
<dbReference type="FunFam" id="3.20.20.450:FF:000001">
    <property type="entry name" value="Cyclic di-GMP phosphodiesterase yahA"/>
    <property type="match status" value="1"/>
</dbReference>
<evidence type="ECO:0000259" key="11">
    <source>
        <dbReference type="PROSITE" id="PS50112"/>
    </source>
</evidence>
<evidence type="ECO:0000256" key="7">
    <source>
        <dbReference type="ARBA" id="ARBA00022989"/>
    </source>
</evidence>
<dbReference type="InterPro" id="IPR043128">
    <property type="entry name" value="Rev_trsase/Diguanyl_cyclase"/>
</dbReference>
<dbReference type="EMBL" id="RQXV01000009">
    <property type="protein sequence ID" value="RRC98084.1"/>
    <property type="molecule type" value="Genomic_DNA"/>
</dbReference>
<keyword evidence="7 10" id="KW-1133">Transmembrane helix</keyword>
<dbReference type="OrthoDB" id="8553030at2"/>
<feature type="domain" description="GGDEF" evidence="14">
    <location>
        <begin position="634"/>
        <end position="767"/>
    </location>
</feature>
<dbReference type="InterPro" id="IPR000160">
    <property type="entry name" value="GGDEF_dom"/>
</dbReference>
<dbReference type="SMART" id="SM00052">
    <property type="entry name" value="EAL"/>
    <property type="match status" value="1"/>
</dbReference>
<reference evidence="15 16" key="1">
    <citation type="submission" date="2018-11" db="EMBL/GenBank/DDBJ databases">
        <title>The draft genome sequence of Amphritea balenae JAMM 1525T.</title>
        <authorList>
            <person name="Fang Z."/>
            <person name="Zhang Y."/>
            <person name="Han X."/>
        </authorList>
    </citation>
    <scope>NUCLEOTIDE SEQUENCE [LARGE SCALE GENOMIC DNA]</scope>
    <source>
        <strain evidence="15 16">JAMM 1525</strain>
    </source>
</reference>
<dbReference type="SUPFAM" id="SSF55785">
    <property type="entry name" value="PYP-like sensor domain (PAS domain)"/>
    <property type="match status" value="2"/>
</dbReference>
<name>A0A3P1SME2_9GAMM</name>
<dbReference type="InterPro" id="IPR000014">
    <property type="entry name" value="PAS"/>
</dbReference>
<dbReference type="Pfam" id="PF05231">
    <property type="entry name" value="MASE1"/>
    <property type="match status" value="1"/>
</dbReference>
<comment type="cofactor">
    <cofactor evidence="1">
        <name>Mg(2+)</name>
        <dbReference type="ChEBI" id="CHEBI:18420"/>
    </cofactor>
</comment>
<dbReference type="EC" id="3.1.4.52" evidence="3"/>
<feature type="domain" description="PAS" evidence="11">
    <location>
        <begin position="478"/>
        <end position="523"/>
    </location>
</feature>
<keyword evidence="5" id="KW-0973">c-di-GMP</keyword>
<dbReference type="PANTHER" id="PTHR44757:SF2">
    <property type="entry name" value="BIOFILM ARCHITECTURE MAINTENANCE PROTEIN MBAA"/>
    <property type="match status" value="1"/>
</dbReference>
<dbReference type="PROSITE" id="PS50883">
    <property type="entry name" value="EAL"/>
    <property type="match status" value="1"/>
</dbReference>
<feature type="transmembrane region" description="Helical" evidence="10">
    <location>
        <begin position="225"/>
        <end position="241"/>
    </location>
</feature>
<dbReference type="GO" id="GO:0071111">
    <property type="term" value="F:cyclic-guanylate-specific phosphodiesterase activity"/>
    <property type="evidence" value="ECO:0007669"/>
    <property type="project" value="UniProtKB-EC"/>
</dbReference>
<comment type="caution">
    <text evidence="15">The sequence shown here is derived from an EMBL/GenBank/DDBJ whole genome shotgun (WGS) entry which is preliminary data.</text>
</comment>
<keyword evidence="8 10" id="KW-0472">Membrane</keyword>
<dbReference type="CDD" id="cd00130">
    <property type="entry name" value="PAS"/>
    <property type="match status" value="2"/>
</dbReference>
<evidence type="ECO:0000256" key="8">
    <source>
        <dbReference type="ARBA" id="ARBA00023136"/>
    </source>
</evidence>
<dbReference type="RefSeq" id="WP_124927179.1">
    <property type="nucleotide sequence ID" value="NZ_BMOH01000003.1"/>
</dbReference>
<comment type="subcellular location">
    <subcellularLocation>
        <location evidence="2">Cell membrane</location>
        <topology evidence="2">Multi-pass membrane protein</topology>
    </subcellularLocation>
</comment>
<organism evidence="15 16">
    <name type="scientific">Amphritea balenae</name>
    <dbReference type="NCBI Taxonomy" id="452629"/>
    <lineage>
        <taxon>Bacteria</taxon>
        <taxon>Pseudomonadati</taxon>
        <taxon>Pseudomonadota</taxon>
        <taxon>Gammaproteobacteria</taxon>
        <taxon>Oceanospirillales</taxon>
        <taxon>Oceanospirillaceae</taxon>
        <taxon>Amphritea</taxon>
    </lineage>
</organism>
<accession>A0A3P1SME2</accession>
<dbReference type="Proteomes" id="UP000267535">
    <property type="component" value="Unassembled WGS sequence"/>
</dbReference>
<dbReference type="PROSITE" id="PS50887">
    <property type="entry name" value="GGDEF"/>
    <property type="match status" value="1"/>
</dbReference>
<feature type="domain" description="PAS" evidence="11">
    <location>
        <begin position="352"/>
        <end position="397"/>
    </location>
</feature>
<dbReference type="CDD" id="cd01948">
    <property type="entry name" value="EAL"/>
    <property type="match status" value="1"/>
</dbReference>